<protein>
    <submittedName>
        <fullName evidence="2">Uncharacterized protein</fullName>
    </submittedName>
</protein>
<keyword evidence="1" id="KW-0812">Transmembrane</keyword>
<dbReference type="RefSeq" id="XP_007390400.1">
    <property type="nucleotide sequence ID" value="XM_007390338.1"/>
</dbReference>
<keyword evidence="1" id="KW-1133">Transmembrane helix</keyword>
<dbReference type="OrthoDB" id="3267487at2759"/>
<reference evidence="2 3" key="1">
    <citation type="journal article" date="2012" name="BMC Genomics">
        <title>Comparative genomics of the white-rot fungi, Phanerochaete carnosa and P. chrysosporium, to elucidate the genetic basis of the distinct wood types they colonize.</title>
        <authorList>
            <person name="Suzuki H."/>
            <person name="MacDonald J."/>
            <person name="Syed K."/>
            <person name="Salamov A."/>
            <person name="Hori C."/>
            <person name="Aerts A."/>
            <person name="Henrissat B."/>
            <person name="Wiebenga A."/>
            <person name="vanKuyk P.A."/>
            <person name="Barry K."/>
            <person name="Lindquist E."/>
            <person name="LaButti K."/>
            <person name="Lapidus A."/>
            <person name="Lucas S."/>
            <person name="Coutinho P."/>
            <person name="Gong Y."/>
            <person name="Samejima M."/>
            <person name="Mahadevan R."/>
            <person name="Abou-Zaid M."/>
            <person name="de Vries R.P."/>
            <person name="Igarashi K."/>
            <person name="Yadav J.S."/>
            <person name="Grigoriev I.V."/>
            <person name="Master E.R."/>
        </authorList>
    </citation>
    <scope>NUCLEOTIDE SEQUENCE [LARGE SCALE GENOMIC DNA]</scope>
    <source>
        <strain evidence="2 3">HHB-10118-sp</strain>
    </source>
</reference>
<gene>
    <name evidence="2" type="ORF">PHACADRAFT_168302</name>
</gene>
<dbReference type="InParanoid" id="K5VDB0"/>
<dbReference type="EMBL" id="JH930468">
    <property type="protein sequence ID" value="EKM60961.1"/>
    <property type="molecule type" value="Genomic_DNA"/>
</dbReference>
<keyword evidence="3" id="KW-1185">Reference proteome</keyword>
<sequence>MPPPFFSNEAPLQVHSRSASSSTCCGLSPDIVVIKLRTTVVIPDYNLYYTTPIDSFEPPYHALADGSLIATPFIVDLRNANLVLVLLSAAAAFFAINTLWAITFLRRGNIKNKTLLYALLTSQAVGIPAMVSLVATYFDQFANCTTISIFVKTCTGVSHSLLVRMPLCGIYFRITIV</sequence>
<dbReference type="HOGENOM" id="CLU_1518415_0_0_1"/>
<dbReference type="GeneID" id="18909426"/>
<dbReference type="KEGG" id="pco:PHACADRAFT_168302"/>
<accession>K5VDB0</accession>
<name>K5VDB0_PHACS</name>
<dbReference type="Proteomes" id="UP000008370">
    <property type="component" value="Unassembled WGS sequence"/>
</dbReference>
<keyword evidence="1" id="KW-0472">Membrane</keyword>
<dbReference type="AlphaFoldDB" id="K5VDB0"/>
<proteinExistence type="predicted"/>
<evidence type="ECO:0000313" key="2">
    <source>
        <dbReference type="EMBL" id="EKM60961.1"/>
    </source>
</evidence>
<organism evidence="2 3">
    <name type="scientific">Phanerochaete carnosa (strain HHB-10118-sp)</name>
    <name type="common">White-rot fungus</name>
    <name type="synonym">Peniophora carnosa</name>
    <dbReference type="NCBI Taxonomy" id="650164"/>
    <lineage>
        <taxon>Eukaryota</taxon>
        <taxon>Fungi</taxon>
        <taxon>Dikarya</taxon>
        <taxon>Basidiomycota</taxon>
        <taxon>Agaricomycotina</taxon>
        <taxon>Agaricomycetes</taxon>
        <taxon>Polyporales</taxon>
        <taxon>Phanerochaetaceae</taxon>
        <taxon>Phanerochaete</taxon>
    </lineage>
</organism>
<feature type="transmembrane region" description="Helical" evidence="1">
    <location>
        <begin position="114"/>
        <end position="138"/>
    </location>
</feature>
<evidence type="ECO:0000313" key="3">
    <source>
        <dbReference type="Proteomes" id="UP000008370"/>
    </source>
</evidence>
<evidence type="ECO:0000256" key="1">
    <source>
        <dbReference type="SAM" id="Phobius"/>
    </source>
</evidence>
<feature type="transmembrane region" description="Helical" evidence="1">
    <location>
        <begin position="82"/>
        <end position="102"/>
    </location>
</feature>